<feature type="chain" id="PRO_5041642324" description="Polygalacturonase" evidence="9">
    <location>
        <begin position="26"/>
        <end position="168"/>
    </location>
</feature>
<dbReference type="GO" id="GO:0004650">
    <property type="term" value="F:polygalacturonase activity"/>
    <property type="evidence" value="ECO:0007669"/>
    <property type="project" value="InterPro"/>
</dbReference>
<proteinExistence type="inferred from homology"/>
<reference evidence="10" key="1">
    <citation type="submission" date="2023-07" db="EMBL/GenBank/DDBJ databases">
        <title>draft genome sequence of fig (Ficus carica).</title>
        <authorList>
            <person name="Takahashi T."/>
            <person name="Nishimura K."/>
        </authorList>
    </citation>
    <scope>NUCLEOTIDE SEQUENCE</scope>
</reference>
<sequence>MAPIRHSLKISFLIIILLSFKSCSGGYLIQENKGTTTVFNVDDFGAQANGSDDTKGGSGSASNIKFVDIKMINVHNPIIIDQNYCDQQNSCNEQSSAVHVRDVLYQNIKGTSGSDVAIRFDCSESLACEGIVMRDVELQSKRGDKVGALCNNVKFAELGGDVFPICPR</sequence>
<dbReference type="Pfam" id="PF00295">
    <property type="entry name" value="Glyco_hydro_28"/>
    <property type="match status" value="1"/>
</dbReference>
<dbReference type="PANTHER" id="PTHR31375">
    <property type="match status" value="1"/>
</dbReference>
<evidence type="ECO:0000256" key="9">
    <source>
        <dbReference type="SAM" id="SignalP"/>
    </source>
</evidence>
<evidence type="ECO:0000313" key="10">
    <source>
        <dbReference type="EMBL" id="GMN49022.1"/>
    </source>
</evidence>
<organism evidence="10 11">
    <name type="scientific">Ficus carica</name>
    <name type="common">Common fig</name>
    <dbReference type="NCBI Taxonomy" id="3494"/>
    <lineage>
        <taxon>Eukaryota</taxon>
        <taxon>Viridiplantae</taxon>
        <taxon>Streptophyta</taxon>
        <taxon>Embryophyta</taxon>
        <taxon>Tracheophyta</taxon>
        <taxon>Spermatophyta</taxon>
        <taxon>Magnoliopsida</taxon>
        <taxon>eudicotyledons</taxon>
        <taxon>Gunneridae</taxon>
        <taxon>Pentapetalae</taxon>
        <taxon>rosids</taxon>
        <taxon>fabids</taxon>
        <taxon>Rosales</taxon>
        <taxon>Moraceae</taxon>
        <taxon>Ficeae</taxon>
        <taxon>Ficus</taxon>
    </lineage>
</organism>
<evidence type="ECO:0000256" key="3">
    <source>
        <dbReference type="ARBA" id="ARBA00022512"/>
    </source>
</evidence>
<evidence type="ECO:0000256" key="4">
    <source>
        <dbReference type="ARBA" id="ARBA00022525"/>
    </source>
</evidence>
<gene>
    <name evidence="10" type="ORF">TIFTF001_018194</name>
</gene>
<evidence type="ECO:0000313" key="11">
    <source>
        <dbReference type="Proteomes" id="UP001187192"/>
    </source>
</evidence>
<feature type="signal peptide" evidence="9">
    <location>
        <begin position="1"/>
        <end position="25"/>
    </location>
</feature>
<dbReference type="Proteomes" id="UP001187192">
    <property type="component" value="Unassembled WGS sequence"/>
</dbReference>
<dbReference type="InterPro" id="IPR000743">
    <property type="entry name" value="Glyco_hydro_28"/>
</dbReference>
<dbReference type="InterPro" id="IPR012334">
    <property type="entry name" value="Pectin_lyas_fold"/>
</dbReference>
<dbReference type="EMBL" id="BTGU01000029">
    <property type="protein sequence ID" value="GMN49022.1"/>
    <property type="molecule type" value="Genomic_DNA"/>
</dbReference>
<dbReference type="InterPro" id="IPR011050">
    <property type="entry name" value="Pectin_lyase_fold/virulence"/>
</dbReference>
<evidence type="ECO:0008006" key="12">
    <source>
        <dbReference type="Google" id="ProtNLM"/>
    </source>
</evidence>
<comment type="caution">
    <text evidence="10">The sequence shown here is derived from an EMBL/GenBank/DDBJ whole genome shotgun (WGS) entry which is preliminary data.</text>
</comment>
<evidence type="ECO:0000256" key="2">
    <source>
        <dbReference type="ARBA" id="ARBA00008834"/>
    </source>
</evidence>
<comment type="subcellular location">
    <subcellularLocation>
        <location evidence="1">Secreted</location>
        <location evidence="1">Cell wall</location>
    </subcellularLocation>
</comment>
<keyword evidence="11" id="KW-1185">Reference proteome</keyword>
<dbReference type="GO" id="GO:0005975">
    <property type="term" value="P:carbohydrate metabolic process"/>
    <property type="evidence" value="ECO:0007669"/>
    <property type="project" value="InterPro"/>
</dbReference>
<keyword evidence="5 8" id="KW-0378">Hydrolase</keyword>
<evidence type="ECO:0000256" key="6">
    <source>
        <dbReference type="ARBA" id="ARBA00023295"/>
    </source>
</evidence>
<accession>A0AA88A9A7</accession>
<dbReference type="AlphaFoldDB" id="A0AA88A9A7"/>
<evidence type="ECO:0000256" key="5">
    <source>
        <dbReference type="ARBA" id="ARBA00022801"/>
    </source>
</evidence>
<evidence type="ECO:0000256" key="1">
    <source>
        <dbReference type="ARBA" id="ARBA00004191"/>
    </source>
</evidence>
<keyword evidence="7" id="KW-0961">Cell wall biogenesis/degradation</keyword>
<comment type="similarity">
    <text evidence="2 8">Belongs to the glycosyl hydrolase 28 family.</text>
</comment>
<dbReference type="SUPFAM" id="SSF51126">
    <property type="entry name" value="Pectin lyase-like"/>
    <property type="match status" value="1"/>
</dbReference>
<keyword evidence="9" id="KW-0732">Signal</keyword>
<keyword evidence="4" id="KW-0964">Secreted</keyword>
<keyword evidence="6 8" id="KW-0326">Glycosidase</keyword>
<evidence type="ECO:0000256" key="8">
    <source>
        <dbReference type="RuleBase" id="RU361169"/>
    </source>
</evidence>
<keyword evidence="3" id="KW-0134">Cell wall</keyword>
<name>A0AA88A9A7_FICCA</name>
<dbReference type="GO" id="GO:0071555">
    <property type="term" value="P:cell wall organization"/>
    <property type="evidence" value="ECO:0007669"/>
    <property type="project" value="UniProtKB-KW"/>
</dbReference>
<evidence type="ECO:0000256" key="7">
    <source>
        <dbReference type="ARBA" id="ARBA00023316"/>
    </source>
</evidence>
<protein>
    <recommendedName>
        <fullName evidence="12">Polygalacturonase</fullName>
    </recommendedName>
</protein>
<dbReference type="Gene3D" id="2.160.20.10">
    <property type="entry name" value="Single-stranded right-handed beta-helix, Pectin lyase-like"/>
    <property type="match status" value="1"/>
</dbReference>